<sequence length="885" mass="92712">MLLHGEPGVGKTSVVSAALDDLEGFLVLRADGVEVETAVAYGALQRLLRPLARDVDEIPEGQRAALGVALGLEEGEPPQLALVGLAVLSALARAGDARPVVCVVDDAHDVDAESLLALGFVARRLAADAVCIVLASRPHEVVDRMLAGVPRIELGGLDDESAAALLQRSVEGRLDATVVDGCVSATGGNPLALREMAAGRKAEQLTATVLGHAPLPIGRRLEQVYTARIRSLPSGTRTWLLIAALESTGSTAVVDETAQAMGVTDDAPAAAEEAGLVTVRDAISFRHPLIRSAVSLQATDSERRRVHRLLGEVATARGRDGIAAWHAAAAAARQDESIAAALAVAADDAGARGGMLSRAQLLTRAGELSPDAAARHEHFVAAAEAAISAGAATLALQMLDRVEVASLDDVGRGRRLIVEAMCGMFLADSDALRAGMARLIEAASLLRGTAPHLARYALLLAVNAATVTEERATGATPADVAVAIRSLPPAQADASGRGDPAAVVLDAVASFVLDPYEDAVPRLRAAVAALDTLHDDEVVRFAFAVTVPSLALWDWEAAARLLKRVVSVGRRRGALREVDGALWILSAVEISRSDPASAAAYIAQSIELRRALGSADDQAVNAALLAWQGTPAVVVDQIAHTLREAGWGGVARMAVAAVAVQDIAEGAAEPAFERLRGLLRQPFLQASFHHYAELVEAAVRSGNRGAGEEAARALGRYASASGSAVAAGLHERARALLADDVAVAERHFLASLAALDRPGHLGDRSRTRLLYGEWLRRQRRRAEAAVQLHEALRGLTTVGAERFAARARRELEAGGVRVVAPADAASPELTAQESEVARLAARGATNGEIGAALFISANTVDYHLRKVFRKLGISSRRQLADRMNR</sequence>
<dbReference type="PRINTS" id="PR00038">
    <property type="entry name" value="HTHLUXR"/>
</dbReference>
<dbReference type="PROSITE" id="PS50043">
    <property type="entry name" value="HTH_LUXR_2"/>
    <property type="match status" value="1"/>
</dbReference>
<evidence type="ECO:0000256" key="2">
    <source>
        <dbReference type="ARBA" id="ARBA00022840"/>
    </source>
</evidence>
<dbReference type="InterPro" id="IPR036388">
    <property type="entry name" value="WH-like_DNA-bd_sf"/>
</dbReference>
<dbReference type="InterPro" id="IPR000792">
    <property type="entry name" value="Tscrpt_reg_LuxR_C"/>
</dbReference>
<dbReference type="Pfam" id="PF00196">
    <property type="entry name" value="GerE"/>
    <property type="match status" value="1"/>
</dbReference>
<dbReference type="Gene3D" id="1.10.10.10">
    <property type="entry name" value="Winged helix-like DNA-binding domain superfamily/Winged helix DNA-binding domain"/>
    <property type="match status" value="1"/>
</dbReference>
<proteinExistence type="predicted"/>
<dbReference type="PANTHER" id="PTHR16305:SF35">
    <property type="entry name" value="TRANSCRIPTIONAL ACTIVATOR DOMAIN"/>
    <property type="match status" value="1"/>
</dbReference>
<evidence type="ECO:0000313" key="5">
    <source>
        <dbReference type="Proteomes" id="UP001500929"/>
    </source>
</evidence>
<keyword evidence="2" id="KW-0067">ATP-binding</keyword>
<evidence type="ECO:0000313" key="4">
    <source>
        <dbReference type="EMBL" id="GAA2246399.1"/>
    </source>
</evidence>
<evidence type="ECO:0000256" key="1">
    <source>
        <dbReference type="ARBA" id="ARBA00022741"/>
    </source>
</evidence>
<dbReference type="SMART" id="SM00421">
    <property type="entry name" value="HTH_LUXR"/>
    <property type="match status" value="1"/>
</dbReference>
<dbReference type="SUPFAM" id="SSF52540">
    <property type="entry name" value="P-loop containing nucleoside triphosphate hydrolases"/>
    <property type="match status" value="1"/>
</dbReference>
<keyword evidence="1" id="KW-0547">Nucleotide-binding</keyword>
<dbReference type="SUPFAM" id="SSF46894">
    <property type="entry name" value="C-terminal effector domain of the bipartite response regulators"/>
    <property type="match status" value="1"/>
</dbReference>
<dbReference type="Pfam" id="PF13191">
    <property type="entry name" value="AAA_16"/>
    <property type="match status" value="1"/>
</dbReference>
<dbReference type="Gene3D" id="3.40.50.300">
    <property type="entry name" value="P-loop containing nucleotide triphosphate hydrolases"/>
    <property type="match status" value="1"/>
</dbReference>
<accession>A0ABN3E1A4</accession>
<evidence type="ECO:0000259" key="3">
    <source>
        <dbReference type="PROSITE" id="PS50043"/>
    </source>
</evidence>
<dbReference type="InterPro" id="IPR027417">
    <property type="entry name" value="P-loop_NTPase"/>
</dbReference>
<dbReference type="PANTHER" id="PTHR16305">
    <property type="entry name" value="TESTICULAR SOLUBLE ADENYLYL CYCLASE"/>
    <property type="match status" value="1"/>
</dbReference>
<dbReference type="EMBL" id="BAAAQY010000012">
    <property type="protein sequence ID" value="GAA2246399.1"/>
    <property type="molecule type" value="Genomic_DNA"/>
</dbReference>
<organism evidence="4 5">
    <name type="scientific">Herbiconiux moechotypicola</name>
    <dbReference type="NCBI Taxonomy" id="637393"/>
    <lineage>
        <taxon>Bacteria</taxon>
        <taxon>Bacillati</taxon>
        <taxon>Actinomycetota</taxon>
        <taxon>Actinomycetes</taxon>
        <taxon>Micrococcales</taxon>
        <taxon>Microbacteriaceae</taxon>
        <taxon>Herbiconiux</taxon>
    </lineage>
</organism>
<dbReference type="CDD" id="cd06170">
    <property type="entry name" value="LuxR_C_like"/>
    <property type="match status" value="1"/>
</dbReference>
<feature type="domain" description="HTH luxR-type" evidence="3">
    <location>
        <begin position="822"/>
        <end position="885"/>
    </location>
</feature>
<dbReference type="InterPro" id="IPR016032">
    <property type="entry name" value="Sig_transdc_resp-reg_C-effctor"/>
</dbReference>
<gene>
    <name evidence="4" type="ORF">GCM10009851_34830</name>
</gene>
<protein>
    <submittedName>
        <fullName evidence="4">LuxR family transcriptional regulator</fullName>
    </submittedName>
</protein>
<keyword evidence="5" id="KW-1185">Reference proteome</keyword>
<dbReference type="InterPro" id="IPR041664">
    <property type="entry name" value="AAA_16"/>
</dbReference>
<dbReference type="Proteomes" id="UP001500929">
    <property type="component" value="Unassembled WGS sequence"/>
</dbReference>
<comment type="caution">
    <text evidence="4">The sequence shown here is derived from an EMBL/GenBank/DDBJ whole genome shotgun (WGS) entry which is preliminary data.</text>
</comment>
<name>A0ABN3E1A4_9MICO</name>
<reference evidence="4 5" key="1">
    <citation type="journal article" date="2019" name="Int. J. Syst. Evol. Microbiol.">
        <title>The Global Catalogue of Microorganisms (GCM) 10K type strain sequencing project: providing services to taxonomists for standard genome sequencing and annotation.</title>
        <authorList>
            <consortium name="The Broad Institute Genomics Platform"/>
            <consortium name="The Broad Institute Genome Sequencing Center for Infectious Disease"/>
            <person name="Wu L."/>
            <person name="Ma J."/>
        </authorList>
    </citation>
    <scope>NUCLEOTIDE SEQUENCE [LARGE SCALE GENOMIC DNA]</scope>
    <source>
        <strain evidence="4 5">JCM 16117</strain>
    </source>
</reference>